<name>A0AAE3G281_9GAMM</name>
<accession>A0AAE3G281</accession>
<sequence length="131" mass="14927">MYAELFSKTTDQMQQLMAPARKMQEVMVEHVARLADFQMDSMKQYSEMTIGQLRSLQDVKSPEDFQQLMSGQSELLKGFTEQMSTDISELTKLQRDLSEELQKLSQESMSSYAEGARKQARQAVSTAKKSA</sequence>
<dbReference type="InterPro" id="IPR018968">
    <property type="entry name" value="Phasin"/>
</dbReference>
<feature type="compositionally biased region" description="Polar residues" evidence="1">
    <location>
        <begin position="122"/>
        <end position="131"/>
    </location>
</feature>
<feature type="domain" description="Phasin" evidence="2">
    <location>
        <begin position="9"/>
        <end position="107"/>
    </location>
</feature>
<gene>
    <name evidence="3" type="ORF">J2T57_001156</name>
</gene>
<reference evidence="3" key="1">
    <citation type="submission" date="2022-03" db="EMBL/GenBank/DDBJ databases">
        <title>Genomic Encyclopedia of Type Strains, Phase III (KMG-III): the genomes of soil and plant-associated and newly described type strains.</title>
        <authorList>
            <person name="Whitman W."/>
        </authorList>
    </citation>
    <scope>NUCLEOTIDE SEQUENCE</scope>
    <source>
        <strain evidence="3">ANL 6-2</strain>
    </source>
</reference>
<dbReference type="AlphaFoldDB" id="A0AAE3G281"/>
<organism evidence="3 4">
    <name type="scientific">Natronocella acetinitrilica</name>
    <dbReference type="NCBI Taxonomy" id="414046"/>
    <lineage>
        <taxon>Bacteria</taxon>
        <taxon>Pseudomonadati</taxon>
        <taxon>Pseudomonadota</taxon>
        <taxon>Gammaproteobacteria</taxon>
        <taxon>Chromatiales</taxon>
        <taxon>Ectothiorhodospiraceae</taxon>
        <taxon>Natronocella</taxon>
    </lineage>
</organism>
<keyword evidence="4" id="KW-1185">Reference proteome</keyword>
<evidence type="ECO:0000256" key="1">
    <source>
        <dbReference type="SAM" id="MobiDB-lite"/>
    </source>
</evidence>
<proteinExistence type="predicted"/>
<dbReference type="Proteomes" id="UP001205843">
    <property type="component" value="Unassembled WGS sequence"/>
</dbReference>
<comment type="caution">
    <text evidence="3">The sequence shown here is derived from an EMBL/GenBank/DDBJ whole genome shotgun (WGS) entry which is preliminary data.</text>
</comment>
<evidence type="ECO:0000313" key="3">
    <source>
        <dbReference type="EMBL" id="MCP1674057.1"/>
    </source>
</evidence>
<feature type="region of interest" description="Disordered" evidence="1">
    <location>
        <begin position="104"/>
        <end position="131"/>
    </location>
</feature>
<evidence type="ECO:0000259" key="2">
    <source>
        <dbReference type="Pfam" id="PF09361"/>
    </source>
</evidence>
<evidence type="ECO:0000313" key="4">
    <source>
        <dbReference type="Proteomes" id="UP001205843"/>
    </source>
</evidence>
<dbReference type="RefSeq" id="WP_253475574.1">
    <property type="nucleotide sequence ID" value="NZ_JALJXV010000002.1"/>
</dbReference>
<dbReference type="EMBL" id="JALJXV010000002">
    <property type="protein sequence ID" value="MCP1674057.1"/>
    <property type="molecule type" value="Genomic_DNA"/>
</dbReference>
<dbReference type="Pfam" id="PF09361">
    <property type="entry name" value="Phasin_2"/>
    <property type="match status" value="1"/>
</dbReference>
<protein>
    <submittedName>
        <fullName evidence="3">Phasin family protein</fullName>
    </submittedName>
</protein>